<name>A0A367RT99_9NOSO</name>
<evidence type="ECO:0000313" key="2">
    <source>
        <dbReference type="EMBL" id="RCJ39071.1"/>
    </source>
</evidence>
<dbReference type="Proteomes" id="UP000252107">
    <property type="component" value="Unassembled WGS sequence"/>
</dbReference>
<dbReference type="EMBL" id="LXQD01000082">
    <property type="protein sequence ID" value="RCJ39071.1"/>
    <property type="molecule type" value="Genomic_DNA"/>
</dbReference>
<dbReference type="Gene3D" id="3.40.50.12140">
    <property type="entry name" value="Domain of unknown function DUF4159"/>
    <property type="match status" value="1"/>
</dbReference>
<proteinExistence type="predicted"/>
<dbReference type="Pfam" id="PF13709">
    <property type="entry name" value="DUF4159"/>
    <property type="match status" value="1"/>
</dbReference>
<accession>A0A367RT99</accession>
<protein>
    <recommendedName>
        <fullName evidence="1">DUF4159 domain-containing protein</fullName>
    </recommendedName>
</protein>
<reference evidence="2" key="1">
    <citation type="submission" date="2016-04" db="EMBL/GenBank/DDBJ databases">
        <authorList>
            <person name="Tabuchi Yagui T.R."/>
        </authorList>
    </citation>
    <scope>NUCLEOTIDE SEQUENCE [LARGE SCALE GENOMIC DNA]</scope>
    <source>
        <strain evidence="2">NIES-26</strain>
    </source>
</reference>
<dbReference type="AlphaFoldDB" id="A0A367RT99"/>
<feature type="domain" description="DUF4159" evidence="1">
    <location>
        <begin position="243"/>
        <end position="382"/>
    </location>
</feature>
<sequence length="400" mass="45462">MTHPFPNPAIAPMQRQQVRDGLLLTAERWQRAHDYQRKRQNLHYQSINQPGIVCGLGVRVIPAPEEVAAQYRDNRWVQIQPGIAIDLEGNPIVVPHPINFRIATELKDSEPVTVYLVAQYRDPDQLGGSPDCEVVKETFRIDERSRPPERSEVELCRVLLRSSQQELLRTPADIFFPGYGDLDLRYRRQAQARPQGLVQIAEINSDDEDCNRNFFNFTYLLRAVEDIYPSLKGAETVDRVTWDGDIYPYELIYLTGNQGLSLNNHQFSKLSSYLNSGGTLLVDAPAESTELIQSVQTIAQHLQTPLKSLQEARRDHPLRIKPFLFSALPIIDGSRIQLLSGGGIILAIGNLGGLWGLDEELQRSRSDIRTAQELGINILHFAWKRKQAIDLQSERTLLRE</sequence>
<organism evidence="2 3">
    <name type="scientific">Nostoc minutum NIES-26</name>
    <dbReference type="NCBI Taxonomy" id="1844469"/>
    <lineage>
        <taxon>Bacteria</taxon>
        <taxon>Bacillati</taxon>
        <taxon>Cyanobacteriota</taxon>
        <taxon>Cyanophyceae</taxon>
        <taxon>Nostocales</taxon>
        <taxon>Nostocaceae</taxon>
        <taxon>Nostoc</taxon>
    </lineage>
</organism>
<dbReference type="InterPro" id="IPR025297">
    <property type="entry name" value="DUF4159"/>
</dbReference>
<gene>
    <name evidence="2" type="ORF">A6770_39185</name>
</gene>
<keyword evidence="3" id="KW-1185">Reference proteome</keyword>
<evidence type="ECO:0000259" key="1">
    <source>
        <dbReference type="Pfam" id="PF13709"/>
    </source>
</evidence>
<comment type="caution">
    <text evidence="2">The sequence shown here is derived from an EMBL/GenBank/DDBJ whole genome shotgun (WGS) entry which is preliminary data.</text>
</comment>
<evidence type="ECO:0000313" key="3">
    <source>
        <dbReference type="Proteomes" id="UP000252107"/>
    </source>
</evidence>